<evidence type="ECO:0000259" key="7">
    <source>
        <dbReference type="Pfam" id="PF02852"/>
    </source>
</evidence>
<dbReference type="PRINTS" id="PR00368">
    <property type="entry name" value="FADPNR"/>
</dbReference>
<dbReference type="InterPro" id="IPR016156">
    <property type="entry name" value="FAD/NAD-linked_Rdtase_dimer_sf"/>
</dbReference>
<keyword evidence="6" id="KW-0520">NAD</keyword>
<dbReference type="Gene3D" id="3.50.50.60">
    <property type="entry name" value="FAD/NAD(P)-binding domain"/>
    <property type="match status" value="2"/>
</dbReference>
<dbReference type="PANTHER" id="PTHR22912:SF151">
    <property type="entry name" value="DIHYDROLIPOYL DEHYDROGENASE, MITOCHONDRIAL"/>
    <property type="match status" value="1"/>
</dbReference>
<evidence type="ECO:0000256" key="3">
    <source>
        <dbReference type="ARBA" id="ARBA00022630"/>
    </source>
</evidence>
<dbReference type="EMBL" id="MLJW01003668">
    <property type="protein sequence ID" value="OIQ71567.1"/>
    <property type="molecule type" value="Genomic_DNA"/>
</dbReference>
<dbReference type="AlphaFoldDB" id="A0A1J5PUX8"/>
<reference evidence="9" key="1">
    <citation type="submission" date="2016-10" db="EMBL/GenBank/DDBJ databases">
        <title>Sequence of Gallionella enrichment culture.</title>
        <authorList>
            <person name="Poehlein A."/>
            <person name="Muehling M."/>
            <person name="Daniel R."/>
        </authorList>
    </citation>
    <scope>NUCLEOTIDE SEQUENCE</scope>
</reference>
<comment type="cofactor">
    <cofactor evidence="1">
        <name>FAD</name>
        <dbReference type="ChEBI" id="CHEBI:57692"/>
    </cofactor>
</comment>
<dbReference type="SUPFAM" id="SSF55424">
    <property type="entry name" value="FAD/NAD-linked reductases, dimerisation (C-terminal) domain"/>
    <property type="match status" value="1"/>
</dbReference>
<evidence type="ECO:0000259" key="8">
    <source>
        <dbReference type="Pfam" id="PF07992"/>
    </source>
</evidence>
<dbReference type="InterPro" id="IPR050151">
    <property type="entry name" value="Class-I_Pyr_Nuc-Dis_Oxidored"/>
</dbReference>
<dbReference type="Gene3D" id="3.30.390.30">
    <property type="match status" value="1"/>
</dbReference>
<organism evidence="9">
    <name type="scientific">mine drainage metagenome</name>
    <dbReference type="NCBI Taxonomy" id="410659"/>
    <lineage>
        <taxon>unclassified sequences</taxon>
        <taxon>metagenomes</taxon>
        <taxon>ecological metagenomes</taxon>
    </lineage>
</organism>
<keyword evidence="3" id="KW-0285">Flavoprotein</keyword>
<dbReference type="GO" id="GO:0006103">
    <property type="term" value="P:2-oxoglutarate metabolic process"/>
    <property type="evidence" value="ECO:0007669"/>
    <property type="project" value="TreeGrafter"/>
</dbReference>
<sequence length="314" mass="32618">MPGADLPGVLDSDQLIGINSVPKSLALIGGGPIGIEMAQIFSMLGAEVTILEAAPRILGPVDGVLAGLLSDHLSATCIRVETGVTVERIKANEGAFRVSYAQAGKSCTVDAQVVAIVAGRHPNVVGLGLEMTAIKHTPHGVVVNAGLETDEPGIFATGDLVGHPMFAHWATAQALAVARHILGRPAAFPKPEHNSAVIFSSPEIGMAGLTLEAARAKGIEVSVIEYDYRIDARAQIAGETIGRLRLVYRSDDHRILGIHVLVEGAADLMGEAALAVCNGLTLEQLAAAIHPHPTLTEAFGLTAQLALAGHHRDG</sequence>
<evidence type="ECO:0000256" key="6">
    <source>
        <dbReference type="ARBA" id="ARBA00023027"/>
    </source>
</evidence>
<dbReference type="SUPFAM" id="SSF51905">
    <property type="entry name" value="FAD/NAD(P)-binding domain"/>
    <property type="match status" value="1"/>
</dbReference>
<proteinExistence type="inferred from homology"/>
<evidence type="ECO:0000256" key="1">
    <source>
        <dbReference type="ARBA" id="ARBA00001974"/>
    </source>
</evidence>
<protein>
    <submittedName>
        <fullName evidence="9">Dihydrolipoyl dehydrogenase</fullName>
        <ecNumber evidence="9">1.8.1.4</ecNumber>
    </submittedName>
</protein>
<dbReference type="EC" id="1.8.1.4" evidence="9"/>
<dbReference type="Pfam" id="PF02852">
    <property type="entry name" value="Pyr_redox_dim"/>
    <property type="match status" value="1"/>
</dbReference>
<gene>
    <name evidence="9" type="primary">pdhD_3</name>
    <name evidence="9" type="ORF">GALL_468130</name>
</gene>
<dbReference type="InterPro" id="IPR036188">
    <property type="entry name" value="FAD/NAD-bd_sf"/>
</dbReference>
<keyword evidence="4" id="KW-0274">FAD</keyword>
<comment type="caution">
    <text evidence="9">The sequence shown here is derived from an EMBL/GenBank/DDBJ whole genome shotgun (WGS) entry which is preliminary data.</text>
</comment>
<dbReference type="PRINTS" id="PR00411">
    <property type="entry name" value="PNDRDTASEI"/>
</dbReference>
<accession>A0A1J5PUX8</accession>
<evidence type="ECO:0000313" key="9">
    <source>
        <dbReference type="EMBL" id="OIQ71567.1"/>
    </source>
</evidence>
<name>A0A1J5PUX8_9ZZZZ</name>
<dbReference type="InterPro" id="IPR023753">
    <property type="entry name" value="FAD/NAD-binding_dom"/>
</dbReference>
<dbReference type="GO" id="GO:0004148">
    <property type="term" value="F:dihydrolipoyl dehydrogenase (NADH) activity"/>
    <property type="evidence" value="ECO:0007669"/>
    <property type="project" value="UniProtKB-EC"/>
</dbReference>
<feature type="domain" description="Pyridine nucleotide-disulphide oxidoreductase dimerisation" evidence="7">
    <location>
        <begin position="196"/>
        <end position="300"/>
    </location>
</feature>
<dbReference type="GO" id="GO:0050660">
    <property type="term" value="F:flavin adenine dinucleotide binding"/>
    <property type="evidence" value="ECO:0007669"/>
    <property type="project" value="TreeGrafter"/>
</dbReference>
<feature type="domain" description="FAD/NAD(P)-binding" evidence="8">
    <location>
        <begin position="9"/>
        <end position="174"/>
    </location>
</feature>
<evidence type="ECO:0000256" key="4">
    <source>
        <dbReference type="ARBA" id="ARBA00022827"/>
    </source>
</evidence>
<dbReference type="PANTHER" id="PTHR22912">
    <property type="entry name" value="DISULFIDE OXIDOREDUCTASE"/>
    <property type="match status" value="1"/>
</dbReference>
<dbReference type="InterPro" id="IPR004099">
    <property type="entry name" value="Pyr_nucl-diS_OxRdtase_dimer"/>
</dbReference>
<dbReference type="FunFam" id="3.30.390.30:FF:000001">
    <property type="entry name" value="Dihydrolipoyl dehydrogenase"/>
    <property type="match status" value="1"/>
</dbReference>
<evidence type="ECO:0000256" key="2">
    <source>
        <dbReference type="ARBA" id="ARBA00007532"/>
    </source>
</evidence>
<evidence type="ECO:0000256" key="5">
    <source>
        <dbReference type="ARBA" id="ARBA00023002"/>
    </source>
</evidence>
<comment type="similarity">
    <text evidence="2">Belongs to the class-I pyridine nucleotide-disulfide oxidoreductase family.</text>
</comment>
<dbReference type="Pfam" id="PF07992">
    <property type="entry name" value="Pyr_redox_2"/>
    <property type="match status" value="1"/>
</dbReference>
<keyword evidence="5 9" id="KW-0560">Oxidoreductase</keyword>